<dbReference type="InterPro" id="IPR014115">
    <property type="entry name" value="TrbI_Ftype"/>
</dbReference>
<dbReference type="EMBL" id="CP047219">
    <property type="protein sequence ID" value="QHD70663.1"/>
    <property type="molecule type" value="Genomic_DNA"/>
</dbReference>
<dbReference type="Pfam" id="PF09677">
    <property type="entry name" value="TrbI_Ftype"/>
    <property type="match status" value="1"/>
</dbReference>
<feature type="region of interest" description="Disordered" evidence="1">
    <location>
        <begin position="172"/>
        <end position="236"/>
    </location>
</feature>
<evidence type="ECO:0000313" key="3">
    <source>
        <dbReference type="EMBL" id="QHD70663.1"/>
    </source>
</evidence>
<gene>
    <name evidence="3" type="ORF">GS397_26520</name>
</gene>
<feature type="compositionally biased region" description="Pro residues" evidence="1">
    <location>
        <begin position="187"/>
        <end position="196"/>
    </location>
</feature>
<name>A0A6P1GQT5_SPHYA</name>
<dbReference type="Proteomes" id="UP000464086">
    <property type="component" value="Plasmid unnamed1"/>
</dbReference>
<keyword evidence="3" id="KW-0614">Plasmid</keyword>
<dbReference type="RefSeq" id="WP_159368206.1">
    <property type="nucleotide sequence ID" value="NZ_CP047219.1"/>
</dbReference>
<keyword evidence="2" id="KW-0812">Transmembrane</keyword>
<keyword evidence="2" id="KW-0472">Membrane</keyword>
<evidence type="ECO:0000256" key="2">
    <source>
        <dbReference type="SAM" id="Phobius"/>
    </source>
</evidence>
<organism evidence="3 4">
    <name type="scientific">Sphingobium yanoikuyae</name>
    <name type="common">Sphingomonas yanoikuyae</name>
    <dbReference type="NCBI Taxonomy" id="13690"/>
    <lineage>
        <taxon>Bacteria</taxon>
        <taxon>Pseudomonadati</taxon>
        <taxon>Pseudomonadota</taxon>
        <taxon>Alphaproteobacteria</taxon>
        <taxon>Sphingomonadales</taxon>
        <taxon>Sphingomonadaceae</taxon>
        <taxon>Sphingobium</taxon>
    </lineage>
</organism>
<proteinExistence type="predicted"/>
<protein>
    <submittedName>
        <fullName evidence="3">TrbI F-type domain-containing protein</fullName>
    </submittedName>
</protein>
<evidence type="ECO:0000256" key="1">
    <source>
        <dbReference type="SAM" id="MobiDB-lite"/>
    </source>
</evidence>
<feature type="region of interest" description="Disordered" evidence="1">
    <location>
        <begin position="1"/>
        <end position="40"/>
    </location>
</feature>
<sequence>MSEPTWNSEVGPESDALAAIAPASTPQPEPSPASTIPAAPAATAAAQPRKTVFAGYTASQLILGVAVVAMLIWGMWVTRTIITPPQKIVKANLSSIVGDYVQAQARSASPPQEVEAEMRKFMTSLDGELQRRSASGQVILVGEAVLSKGVEDITPDVMKAVYASGVKRPTPASAEQLMQSGSEGPIPQVPINPPAPQAAAGASAFGPMPDPASAAAAAAPMADPASFGGPYGAGGQ</sequence>
<dbReference type="AlphaFoldDB" id="A0A6P1GQT5"/>
<keyword evidence="2" id="KW-1133">Transmembrane helix</keyword>
<feature type="compositionally biased region" description="Low complexity" evidence="1">
    <location>
        <begin position="197"/>
        <end position="226"/>
    </location>
</feature>
<evidence type="ECO:0000313" key="4">
    <source>
        <dbReference type="Proteomes" id="UP000464086"/>
    </source>
</evidence>
<reference evidence="3 4" key="1">
    <citation type="submission" date="2019-12" db="EMBL/GenBank/DDBJ databases">
        <title>Functional and genomic insights into the Sphingobium yanoikuyae YC-JY1, a bacterium efficiently degrading bisphenol A.</title>
        <authorList>
            <person name="Jia Y."/>
            <person name="Li X."/>
            <person name="Wang J."/>
            <person name="Eltoukhy A."/>
            <person name="Lamraoui I."/>
            <person name="Yan Y."/>
        </authorList>
    </citation>
    <scope>NUCLEOTIDE SEQUENCE [LARGE SCALE GENOMIC DNA]</scope>
    <source>
        <strain evidence="3 4">YC-JY1</strain>
        <plasmid evidence="3 4">unnamed1</plasmid>
    </source>
</reference>
<feature type="transmembrane region" description="Helical" evidence="2">
    <location>
        <begin position="53"/>
        <end position="76"/>
    </location>
</feature>
<accession>A0A6P1GQT5</accession>
<geneLocation type="plasmid" evidence="3">
    <name>unnamed1</name>
</geneLocation>